<evidence type="ECO:0000256" key="1">
    <source>
        <dbReference type="SAM" id="Phobius"/>
    </source>
</evidence>
<evidence type="ECO:0000313" key="3">
    <source>
        <dbReference type="Proteomes" id="UP000053370"/>
    </source>
</evidence>
<feature type="transmembrane region" description="Helical" evidence="1">
    <location>
        <begin position="77"/>
        <end position="106"/>
    </location>
</feature>
<feature type="transmembrane region" description="Helical" evidence="1">
    <location>
        <begin position="9"/>
        <end position="32"/>
    </location>
</feature>
<gene>
    <name evidence="2" type="ORF">ATC1_13152</name>
</gene>
<reference evidence="2" key="1">
    <citation type="journal article" date="2015" name="Genome Announc.">
        <title>Draft Genome Sequence of Anaerolineae Strain TC1, a Novel Isolate from a Methanogenic Wastewater Treatment System.</title>
        <authorList>
            <person name="Matsuura N."/>
            <person name="Tourlousse D.M."/>
            <person name="Sun L."/>
            <person name="Toyonaga M."/>
            <person name="Kuroda K."/>
            <person name="Ohashi A."/>
            <person name="Cruz R."/>
            <person name="Yamaguchi T."/>
            <person name="Sekiguchi Y."/>
        </authorList>
    </citation>
    <scope>NUCLEOTIDE SEQUENCE [LARGE SCALE GENOMIC DNA]</scope>
    <source>
        <strain evidence="2">TC1</strain>
    </source>
</reference>
<feature type="transmembrane region" description="Helical" evidence="1">
    <location>
        <begin position="126"/>
        <end position="147"/>
    </location>
</feature>
<name>A0A0S7BIJ3_9CHLR</name>
<feature type="transmembrane region" description="Helical" evidence="1">
    <location>
        <begin position="168"/>
        <end position="188"/>
    </location>
</feature>
<evidence type="ECO:0000313" key="2">
    <source>
        <dbReference type="EMBL" id="GAP40186.1"/>
    </source>
</evidence>
<dbReference type="RefSeq" id="WP_152024244.1">
    <property type="nucleotide sequence ID" value="NZ_DF968181.1"/>
</dbReference>
<dbReference type="EMBL" id="DF968181">
    <property type="protein sequence ID" value="GAP40186.1"/>
    <property type="molecule type" value="Genomic_DNA"/>
</dbReference>
<proteinExistence type="predicted"/>
<organism evidence="2">
    <name type="scientific">Flexilinea flocculi</name>
    <dbReference type="NCBI Taxonomy" id="1678840"/>
    <lineage>
        <taxon>Bacteria</taxon>
        <taxon>Bacillati</taxon>
        <taxon>Chloroflexota</taxon>
        <taxon>Anaerolineae</taxon>
        <taxon>Anaerolineales</taxon>
        <taxon>Anaerolineaceae</taxon>
        <taxon>Flexilinea</taxon>
    </lineage>
</organism>
<keyword evidence="1" id="KW-1133">Transmembrane helix</keyword>
<protein>
    <submittedName>
        <fullName evidence="2">Uncharacterized protein</fullName>
    </submittedName>
</protein>
<feature type="transmembrane region" description="Helical" evidence="1">
    <location>
        <begin position="38"/>
        <end position="56"/>
    </location>
</feature>
<dbReference type="AlphaFoldDB" id="A0A0S7BIJ3"/>
<keyword evidence="1" id="KW-0812">Transmembrane</keyword>
<dbReference type="Proteomes" id="UP000053370">
    <property type="component" value="Unassembled WGS sequence"/>
</dbReference>
<keyword evidence="3" id="KW-1185">Reference proteome</keyword>
<sequence>MSMRKSERILLHLTNITLIVFFAYSICFLAVYPINSSFSPIAGMIGLVAGLVIWRIQRDRLLHLLLNHRGYQLAVQIILMIGLFGFFMGVPVFNLLPGILITFVFGLHARLNQKSESDFRHDLKKIQWVNLMILLLFLAASAVIAVRDPYTGANLKGMFGLRQDVSRAQIYWIIFLGGAGLLGLQWLLESIISRWIFHRRP</sequence>
<accession>A0A0S7BIJ3</accession>
<dbReference type="OrthoDB" id="9901607at2"/>
<keyword evidence="1" id="KW-0472">Membrane</keyword>